<name>A0A835VTQ0_CHLIN</name>
<sequence>MPPPPPPPAPGAHQQPCAHRPQPAAHCGAHAPRPQAGSAPWLPAAPSQLMLQQSAAVGGAPALYGVASFGPQQRQQSLPPRMQVGPAMAPVHAPHGAAPSPPRHHTTSYVSREQFMQLQLLSAVAARQQAAFRGVPSANR</sequence>
<comment type="caution">
    <text evidence="2">The sequence shown here is derived from an EMBL/GenBank/DDBJ whole genome shotgun (WGS) entry which is preliminary data.</text>
</comment>
<dbReference type="AlphaFoldDB" id="A0A835VTQ0"/>
<protein>
    <submittedName>
        <fullName evidence="2">Uncharacterized protein</fullName>
    </submittedName>
</protein>
<dbReference type="EMBL" id="JAEHOC010000055">
    <property type="protein sequence ID" value="KAG2425503.1"/>
    <property type="molecule type" value="Genomic_DNA"/>
</dbReference>
<organism evidence="2 3">
    <name type="scientific">Chlamydomonas incerta</name>
    <dbReference type="NCBI Taxonomy" id="51695"/>
    <lineage>
        <taxon>Eukaryota</taxon>
        <taxon>Viridiplantae</taxon>
        <taxon>Chlorophyta</taxon>
        <taxon>core chlorophytes</taxon>
        <taxon>Chlorophyceae</taxon>
        <taxon>CS clade</taxon>
        <taxon>Chlamydomonadales</taxon>
        <taxon>Chlamydomonadaceae</taxon>
        <taxon>Chlamydomonas</taxon>
    </lineage>
</organism>
<reference evidence="2" key="1">
    <citation type="journal article" date="2020" name="bioRxiv">
        <title>Comparative genomics of Chlamydomonas.</title>
        <authorList>
            <person name="Craig R.J."/>
            <person name="Hasan A.R."/>
            <person name="Ness R.W."/>
            <person name="Keightley P.D."/>
        </authorList>
    </citation>
    <scope>NUCLEOTIDE SEQUENCE</scope>
    <source>
        <strain evidence="2">SAG 7.73</strain>
    </source>
</reference>
<proteinExistence type="predicted"/>
<evidence type="ECO:0000313" key="2">
    <source>
        <dbReference type="EMBL" id="KAG2425503.1"/>
    </source>
</evidence>
<dbReference type="Proteomes" id="UP000650467">
    <property type="component" value="Unassembled WGS sequence"/>
</dbReference>
<feature type="compositionally biased region" description="Pro residues" evidence="1">
    <location>
        <begin position="1"/>
        <end position="10"/>
    </location>
</feature>
<keyword evidence="3" id="KW-1185">Reference proteome</keyword>
<feature type="region of interest" description="Disordered" evidence="1">
    <location>
        <begin position="71"/>
        <end position="107"/>
    </location>
</feature>
<gene>
    <name evidence="2" type="ORF">HXX76_013712</name>
</gene>
<accession>A0A835VTQ0</accession>
<feature type="region of interest" description="Disordered" evidence="1">
    <location>
        <begin position="1"/>
        <end position="41"/>
    </location>
</feature>
<evidence type="ECO:0000313" key="3">
    <source>
        <dbReference type="Proteomes" id="UP000650467"/>
    </source>
</evidence>
<evidence type="ECO:0000256" key="1">
    <source>
        <dbReference type="SAM" id="MobiDB-lite"/>
    </source>
</evidence>